<feature type="transmembrane region" description="Helical" evidence="1">
    <location>
        <begin position="123"/>
        <end position="141"/>
    </location>
</feature>
<keyword evidence="1" id="KW-1133">Transmembrane helix</keyword>
<feature type="transmembrane region" description="Helical" evidence="1">
    <location>
        <begin position="94"/>
        <end position="111"/>
    </location>
</feature>
<keyword evidence="3" id="KW-1185">Reference proteome</keyword>
<keyword evidence="1" id="KW-0472">Membrane</keyword>
<feature type="transmembrane region" description="Helical" evidence="1">
    <location>
        <begin position="202"/>
        <end position="225"/>
    </location>
</feature>
<evidence type="ECO:0000313" key="2">
    <source>
        <dbReference type="EMBL" id="GJE88878.1"/>
    </source>
</evidence>
<evidence type="ECO:0000313" key="3">
    <source>
        <dbReference type="Proteomes" id="UP000703269"/>
    </source>
</evidence>
<gene>
    <name evidence="2" type="ORF">PsYK624_049650</name>
</gene>
<feature type="transmembrane region" description="Helical" evidence="1">
    <location>
        <begin position="6"/>
        <end position="30"/>
    </location>
</feature>
<keyword evidence="1" id="KW-0812">Transmembrane</keyword>
<dbReference type="OrthoDB" id="2535105at2759"/>
<feature type="transmembrane region" description="Helical" evidence="1">
    <location>
        <begin position="231"/>
        <end position="251"/>
    </location>
</feature>
<dbReference type="Proteomes" id="UP000703269">
    <property type="component" value="Unassembled WGS sequence"/>
</dbReference>
<sequence>MTPSPTLGSTIGVALFGGLATAIVYGFVCSQCYSFFHSCRDNRQAPVTRNIIAILWLMTTAYIVFVVQLLYWYAVLNVGTIHALQEITWSLRGLIIMTTISDAVVRCCFVHRAWTLDVHKSQPFYPLVVLLLCLFASSLNISGLSFRLKTLGDLLLIERGYYANLTMIVLVDLVTSARLSFVMARNGQGPFQRAGSNFMSTLSYMGSTGLITSVISMGSLVAYATMPHDHVFAAVFLPLSPLYMSMLVAYCNTQHWVGHRLPMNDGELTDESARVDMKSTFGTPIASKASHDTVEG</sequence>
<feature type="transmembrane region" description="Helical" evidence="1">
    <location>
        <begin position="51"/>
        <end position="74"/>
    </location>
</feature>
<reference evidence="2 3" key="1">
    <citation type="submission" date="2021-08" db="EMBL/GenBank/DDBJ databases">
        <title>Draft Genome Sequence of Phanerochaete sordida strain YK-624.</title>
        <authorList>
            <person name="Mori T."/>
            <person name="Dohra H."/>
            <person name="Suzuki T."/>
            <person name="Kawagishi H."/>
            <person name="Hirai H."/>
        </authorList>
    </citation>
    <scope>NUCLEOTIDE SEQUENCE [LARGE SCALE GENOMIC DNA]</scope>
    <source>
        <strain evidence="2 3">YK-624</strain>
    </source>
</reference>
<feature type="transmembrane region" description="Helical" evidence="1">
    <location>
        <begin position="161"/>
        <end position="181"/>
    </location>
</feature>
<protein>
    <submittedName>
        <fullName evidence="2">Uncharacterized protein</fullName>
    </submittedName>
</protein>
<proteinExistence type="predicted"/>
<comment type="caution">
    <text evidence="2">The sequence shown here is derived from an EMBL/GenBank/DDBJ whole genome shotgun (WGS) entry which is preliminary data.</text>
</comment>
<evidence type="ECO:0000256" key="1">
    <source>
        <dbReference type="SAM" id="Phobius"/>
    </source>
</evidence>
<dbReference type="AlphaFoldDB" id="A0A9P3G4A1"/>
<accession>A0A9P3G4A1</accession>
<name>A0A9P3G4A1_9APHY</name>
<dbReference type="EMBL" id="BPQB01000011">
    <property type="protein sequence ID" value="GJE88878.1"/>
    <property type="molecule type" value="Genomic_DNA"/>
</dbReference>
<organism evidence="2 3">
    <name type="scientific">Phanerochaete sordida</name>
    <dbReference type="NCBI Taxonomy" id="48140"/>
    <lineage>
        <taxon>Eukaryota</taxon>
        <taxon>Fungi</taxon>
        <taxon>Dikarya</taxon>
        <taxon>Basidiomycota</taxon>
        <taxon>Agaricomycotina</taxon>
        <taxon>Agaricomycetes</taxon>
        <taxon>Polyporales</taxon>
        <taxon>Phanerochaetaceae</taxon>
        <taxon>Phanerochaete</taxon>
    </lineage>
</organism>